<reference evidence="1" key="1">
    <citation type="submission" date="2022-08" db="EMBL/GenBank/DDBJ databases">
        <title>Genome Sequence of Pycnoporus sanguineus.</title>
        <authorList>
            <person name="Buettner E."/>
        </authorList>
    </citation>
    <scope>NUCLEOTIDE SEQUENCE</scope>
    <source>
        <strain evidence="1">CG-C14</strain>
    </source>
</reference>
<dbReference type="Proteomes" id="UP001144978">
    <property type="component" value="Unassembled WGS sequence"/>
</dbReference>
<evidence type="ECO:0000313" key="1">
    <source>
        <dbReference type="EMBL" id="KAJ2992494.1"/>
    </source>
</evidence>
<evidence type="ECO:0000313" key="2">
    <source>
        <dbReference type="Proteomes" id="UP001144978"/>
    </source>
</evidence>
<gene>
    <name evidence="1" type="ORF">NUW54_g7920</name>
</gene>
<organism evidence="1 2">
    <name type="scientific">Trametes sanguinea</name>
    <dbReference type="NCBI Taxonomy" id="158606"/>
    <lineage>
        <taxon>Eukaryota</taxon>
        <taxon>Fungi</taxon>
        <taxon>Dikarya</taxon>
        <taxon>Basidiomycota</taxon>
        <taxon>Agaricomycotina</taxon>
        <taxon>Agaricomycetes</taxon>
        <taxon>Polyporales</taxon>
        <taxon>Polyporaceae</taxon>
        <taxon>Trametes</taxon>
    </lineage>
</organism>
<sequence length="167" mass="19500">MSSLDILPAELVLRILAYLPVQSLRSVRLTARRWNQFFITNESTIYHHAAFLHDFVDSLGIFLPEARESRYLKFLKDVPDWYTYCKRYHQLQKNWVGSGKAATTKFYGRNPYDVHRIKVDEKHGLVITTHEFGGLTVFDMDTTEVLWKLSAVSVRASRVRVDVHRCP</sequence>
<keyword evidence="2" id="KW-1185">Reference proteome</keyword>
<dbReference type="EMBL" id="JANSHE010002368">
    <property type="protein sequence ID" value="KAJ2992494.1"/>
    <property type="molecule type" value="Genomic_DNA"/>
</dbReference>
<comment type="caution">
    <text evidence="1">The sequence shown here is derived from an EMBL/GenBank/DDBJ whole genome shotgun (WGS) entry which is preliminary data.</text>
</comment>
<name>A0ACC1PJS4_9APHY</name>
<proteinExistence type="predicted"/>
<protein>
    <submittedName>
        <fullName evidence="1">Uncharacterized protein</fullName>
    </submittedName>
</protein>
<accession>A0ACC1PJS4</accession>